<dbReference type="InterPro" id="IPR013328">
    <property type="entry name" value="6PGD_dom2"/>
</dbReference>
<evidence type="ECO:0000256" key="3">
    <source>
        <dbReference type="ARBA" id="ARBA00023002"/>
    </source>
</evidence>
<dbReference type="AlphaFoldDB" id="A0A7W3W441"/>
<feature type="binding site" evidence="5">
    <location>
        <position position="127"/>
    </location>
    <ligand>
        <name>NAD(+)</name>
        <dbReference type="ChEBI" id="CHEBI:57540"/>
    </ligand>
</feature>
<organism evidence="8 9">
    <name type="scientific">Amycolatopsis dendrobii</name>
    <dbReference type="NCBI Taxonomy" id="2760662"/>
    <lineage>
        <taxon>Bacteria</taxon>
        <taxon>Bacillati</taxon>
        <taxon>Actinomycetota</taxon>
        <taxon>Actinomycetes</taxon>
        <taxon>Pseudonocardiales</taxon>
        <taxon>Pseudonocardiaceae</taxon>
        <taxon>Amycolatopsis</taxon>
    </lineage>
</organism>
<feature type="binding site" evidence="5">
    <location>
        <position position="283"/>
    </location>
    <ligand>
        <name>NAD(+)</name>
        <dbReference type="ChEBI" id="CHEBI:57540"/>
    </ligand>
</feature>
<dbReference type="PIRSF" id="PIRSF000105">
    <property type="entry name" value="HCDH"/>
    <property type="match status" value="1"/>
</dbReference>
<dbReference type="InterPro" id="IPR006108">
    <property type="entry name" value="3HC_DH_C"/>
</dbReference>
<dbReference type="PANTHER" id="PTHR48075">
    <property type="entry name" value="3-HYDROXYACYL-COA DEHYDROGENASE FAMILY PROTEIN"/>
    <property type="match status" value="1"/>
</dbReference>
<dbReference type="EMBL" id="JACGZW010000013">
    <property type="protein sequence ID" value="MBB1158420.1"/>
    <property type="molecule type" value="Genomic_DNA"/>
</dbReference>
<evidence type="ECO:0000256" key="2">
    <source>
        <dbReference type="ARBA" id="ARBA00009463"/>
    </source>
</evidence>
<dbReference type="SUPFAM" id="SSF51735">
    <property type="entry name" value="NAD(P)-binding Rossmann-fold domains"/>
    <property type="match status" value="1"/>
</dbReference>
<gene>
    <name evidence="8" type="ORF">H4281_35180</name>
</gene>
<evidence type="ECO:0000256" key="4">
    <source>
        <dbReference type="PIRSR" id="PIRSR000105-1"/>
    </source>
</evidence>
<reference evidence="8 9" key="1">
    <citation type="submission" date="2020-08" db="EMBL/GenBank/DDBJ databases">
        <title>Amycolatopsis sp. nov. DR6-1 isolated from Dendrobium heterocarpum.</title>
        <authorList>
            <person name="Tedsree N."/>
            <person name="Kuncharoen N."/>
            <person name="Likhitwitayawuid K."/>
            <person name="Tanasupawat S."/>
        </authorList>
    </citation>
    <scope>NUCLEOTIDE SEQUENCE [LARGE SCALE GENOMIC DNA]</scope>
    <source>
        <strain evidence="8 9">DR6-1</strain>
    </source>
</reference>
<dbReference type="GO" id="GO:0016616">
    <property type="term" value="F:oxidoreductase activity, acting on the CH-OH group of donors, NAD or NADP as acceptor"/>
    <property type="evidence" value="ECO:0007669"/>
    <property type="project" value="InterPro"/>
</dbReference>
<dbReference type="GO" id="GO:0006631">
    <property type="term" value="P:fatty acid metabolic process"/>
    <property type="evidence" value="ECO:0007669"/>
    <property type="project" value="InterPro"/>
</dbReference>
<dbReference type="Pfam" id="PF02737">
    <property type="entry name" value="3HCDH_N"/>
    <property type="match status" value="1"/>
</dbReference>
<feature type="binding site" evidence="5">
    <location>
        <begin position="17"/>
        <end position="22"/>
    </location>
    <ligand>
        <name>NAD(+)</name>
        <dbReference type="ChEBI" id="CHEBI:57540"/>
    </ligand>
</feature>
<dbReference type="RefSeq" id="WP_182895176.1">
    <property type="nucleotide sequence ID" value="NZ_JACGZW010000013.1"/>
</dbReference>
<dbReference type="InterPro" id="IPR022694">
    <property type="entry name" value="3-OHacyl-CoA_DH"/>
</dbReference>
<dbReference type="InterPro" id="IPR006176">
    <property type="entry name" value="3-OHacyl-CoA_DH_NAD-bd"/>
</dbReference>
<evidence type="ECO:0000259" key="7">
    <source>
        <dbReference type="Pfam" id="PF02737"/>
    </source>
</evidence>
<feature type="site" description="Important for catalytic activity" evidence="4">
    <location>
        <position position="148"/>
    </location>
</feature>
<accession>A0A7W3W441</accession>
<dbReference type="Pfam" id="PF00725">
    <property type="entry name" value="3HCDH"/>
    <property type="match status" value="1"/>
</dbReference>
<feature type="domain" description="3-hydroxyacyl-CoA dehydrogenase C-terminal" evidence="6">
    <location>
        <begin position="194"/>
        <end position="291"/>
    </location>
</feature>
<name>A0A7W3W441_9PSEU</name>
<evidence type="ECO:0000259" key="6">
    <source>
        <dbReference type="Pfam" id="PF00725"/>
    </source>
</evidence>
<keyword evidence="3" id="KW-0560">Oxidoreductase</keyword>
<dbReference type="InterPro" id="IPR008927">
    <property type="entry name" value="6-PGluconate_DH-like_C_sf"/>
</dbReference>
<comment type="pathway">
    <text evidence="1">Lipid metabolism; butanoate metabolism.</text>
</comment>
<evidence type="ECO:0000256" key="1">
    <source>
        <dbReference type="ARBA" id="ARBA00005086"/>
    </source>
</evidence>
<dbReference type="Gene3D" id="3.40.50.720">
    <property type="entry name" value="NAD(P)-binding Rossmann-like Domain"/>
    <property type="match status" value="1"/>
</dbReference>
<keyword evidence="5" id="KW-0520">NAD</keyword>
<dbReference type="Gene3D" id="1.10.1040.10">
    <property type="entry name" value="N-(1-d-carboxylethyl)-l-norvaline Dehydrogenase, domain 2"/>
    <property type="match status" value="1"/>
</dbReference>
<dbReference type="PANTHER" id="PTHR48075:SF5">
    <property type="entry name" value="3-HYDROXYBUTYRYL-COA DEHYDROGENASE"/>
    <property type="match status" value="1"/>
</dbReference>
<comment type="similarity">
    <text evidence="2">Belongs to the 3-hydroxyacyl-CoA dehydrogenase family.</text>
</comment>
<dbReference type="InterPro" id="IPR036291">
    <property type="entry name" value="NAD(P)-bd_dom_sf"/>
</dbReference>
<dbReference type="Proteomes" id="UP000526734">
    <property type="component" value="Unassembled WGS sequence"/>
</dbReference>
<feature type="binding site" evidence="5">
    <location>
        <position position="100"/>
    </location>
    <ligand>
        <name>NAD(+)</name>
        <dbReference type="ChEBI" id="CHEBI:57540"/>
    </ligand>
</feature>
<proteinExistence type="inferred from homology"/>
<feature type="domain" description="3-hydroxyacyl-CoA dehydrogenase NAD binding" evidence="7">
    <location>
        <begin position="12"/>
        <end position="191"/>
    </location>
</feature>
<dbReference type="SUPFAM" id="SSF48179">
    <property type="entry name" value="6-phosphogluconate dehydrogenase C-terminal domain-like"/>
    <property type="match status" value="1"/>
</dbReference>
<protein>
    <submittedName>
        <fullName evidence="8">3-hydroxybutyryl-CoA dehydrogenase</fullName>
    </submittedName>
</protein>
<keyword evidence="9" id="KW-1185">Reference proteome</keyword>
<feature type="binding site" evidence="5">
    <location>
        <position position="105"/>
    </location>
    <ligand>
        <name>NAD(+)</name>
        <dbReference type="ChEBI" id="CHEBI:57540"/>
    </ligand>
</feature>
<dbReference type="GO" id="GO:0070403">
    <property type="term" value="F:NAD+ binding"/>
    <property type="evidence" value="ECO:0007669"/>
    <property type="project" value="InterPro"/>
</dbReference>
<evidence type="ECO:0000256" key="5">
    <source>
        <dbReference type="PIRSR" id="PIRSR000105-2"/>
    </source>
</evidence>
<evidence type="ECO:0000313" key="9">
    <source>
        <dbReference type="Proteomes" id="UP000526734"/>
    </source>
</evidence>
<comment type="caution">
    <text evidence="8">The sequence shown here is derived from an EMBL/GenBank/DDBJ whole genome shotgun (WGS) entry which is preliminary data.</text>
</comment>
<feature type="binding site" evidence="5">
    <location>
        <position position="151"/>
    </location>
    <ligand>
        <name>NAD(+)</name>
        <dbReference type="ChEBI" id="CHEBI:57540"/>
    </ligand>
</feature>
<feature type="binding site" evidence="5">
    <location>
        <position position="40"/>
    </location>
    <ligand>
        <name>NAD(+)</name>
        <dbReference type="ChEBI" id="CHEBI:57540"/>
    </ligand>
</feature>
<evidence type="ECO:0000313" key="8">
    <source>
        <dbReference type="EMBL" id="MBB1158420.1"/>
    </source>
</evidence>
<sequence length="292" mass="31430">MAETAGTRDKETIGVVGAGTMGTGVAHLFAAAGHEVVLVDTAEAALEKSRGLIERNVAFYPLVDASLPRLDPAEVTGRIVFSTDHGDLKTSDFVVENVTEKRELKEELYPLLDEICPPHCVFGVNTSAVSITRLAGRTGRADRVIGTHVMNPAPLKPLVEVIRGTHTSAATVERTQALFRSAGRDSIVVNDAPGFVTNRVMMLTVNEAIFLLHEGVADSAADVDRLFKDCFGHRMGPLATADLIGLDTVLLSLEVIHDSLRDSKYRPCPLLTRLVDAGLHGVKTGRGFYAYD</sequence>